<dbReference type="PANTHER" id="PTHR32385">
    <property type="entry name" value="MANNOSYL PHOSPHORYLINOSITOL CERAMIDE SYNTHASE"/>
    <property type="match status" value="1"/>
</dbReference>
<dbReference type="PANTHER" id="PTHR32385:SF15">
    <property type="entry name" value="INOSITOL PHOSPHOCERAMIDE MANNOSYLTRANSFERASE 1"/>
    <property type="match status" value="1"/>
</dbReference>
<keyword evidence="2" id="KW-1133">Transmembrane helix</keyword>
<dbReference type="EMBL" id="JABANO010007971">
    <property type="protein sequence ID" value="KAF4749275.1"/>
    <property type="molecule type" value="Genomic_DNA"/>
</dbReference>
<dbReference type="Proteomes" id="UP000553632">
    <property type="component" value="Unassembled WGS sequence"/>
</dbReference>
<evidence type="ECO:0000313" key="3">
    <source>
        <dbReference type="EMBL" id="KAF4749275.1"/>
    </source>
</evidence>
<evidence type="ECO:0000256" key="1">
    <source>
        <dbReference type="ARBA" id="ARBA00022679"/>
    </source>
</evidence>
<dbReference type="InterPro" id="IPR029044">
    <property type="entry name" value="Nucleotide-diphossugar_trans"/>
</dbReference>
<accession>A0A7J6TW56</accession>
<dbReference type="GO" id="GO:0051999">
    <property type="term" value="P:mannosyl-inositol phosphorylceramide biosynthetic process"/>
    <property type="evidence" value="ECO:0007669"/>
    <property type="project" value="TreeGrafter"/>
</dbReference>
<keyword evidence="4" id="KW-1185">Reference proteome</keyword>
<evidence type="ECO:0000313" key="4">
    <source>
        <dbReference type="Proteomes" id="UP000553632"/>
    </source>
</evidence>
<feature type="transmembrane region" description="Helical" evidence="2">
    <location>
        <begin position="31"/>
        <end position="58"/>
    </location>
</feature>
<sequence>MLLPTRRSAVECPMSDDSTHTSSFRIPSCSILSLLSSLLLLILVTCITVSLTSVMMTIQVMTVMGMMVVPPYSTKIPTAADWLHYPGSYDREKGEGYELQELRARVRVLEEQISRHQSGGQASSLGGGGGLSLPSIGKVTETSQVQFIPPLINHHHTVDTATSDNDSSAADPLCKGITLRIASIIPPRAVLYDEDGTPLHQKIPPIIWQTYKTSRMPDRMAVNAFNWAGMNPEYAYRFFDDNLAREYLLSSDALPVSTSDIKNALDQLPSMFQNGAGVAMADIWRLAVLYEYGGVYADVDSIIVNPLRRWVDPHATVITSIEAGRFIAQYVMMFRPKHPVTREALRSAVRNIINRTPSSLAKFPDTLEAYTGPAVVKGAFDTWLSAHNQQLVASDKPIVIGEDIRVFEDVGFSGNVKFKDGKYHADLKKCNQGHWLYGWYRNSADKQKKKK</sequence>
<gene>
    <name evidence="3" type="ORF">FOZ63_003214</name>
</gene>
<keyword evidence="1" id="KW-0808">Transferase</keyword>
<dbReference type="InterPro" id="IPR007577">
    <property type="entry name" value="GlycoTrfase_DXD_sugar-bd_CS"/>
</dbReference>
<reference evidence="3 4" key="1">
    <citation type="submission" date="2020-04" db="EMBL/GenBank/DDBJ databases">
        <title>Perkinsus olseni comparative genomics.</title>
        <authorList>
            <person name="Bogema D.R."/>
        </authorList>
    </citation>
    <scope>NUCLEOTIDE SEQUENCE [LARGE SCALE GENOMIC DNA]</scope>
    <source>
        <strain evidence="3 4">ATCC PRA-207</strain>
    </source>
</reference>
<dbReference type="SUPFAM" id="SSF53448">
    <property type="entry name" value="Nucleotide-diphospho-sugar transferases"/>
    <property type="match status" value="1"/>
</dbReference>
<dbReference type="Pfam" id="PF04488">
    <property type="entry name" value="Gly_transf_sug"/>
    <property type="match status" value="1"/>
</dbReference>
<evidence type="ECO:0008006" key="5">
    <source>
        <dbReference type="Google" id="ProtNLM"/>
    </source>
</evidence>
<dbReference type="AlphaFoldDB" id="A0A7J6TW56"/>
<keyword evidence="2" id="KW-0812">Transmembrane</keyword>
<feature type="non-terminal residue" evidence="3">
    <location>
        <position position="1"/>
    </location>
</feature>
<evidence type="ECO:0000256" key="2">
    <source>
        <dbReference type="SAM" id="Phobius"/>
    </source>
</evidence>
<comment type="caution">
    <text evidence="3">The sequence shown here is derived from an EMBL/GenBank/DDBJ whole genome shotgun (WGS) entry which is preliminary data.</text>
</comment>
<protein>
    <recommendedName>
        <fullName evidence="5">Initiation-specific alpha-1,6-mannosyltransferase</fullName>
    </recommendedName>
</protein>
<name>A0A7J6TW56_PEROL</name>
<dbReference type="GO" id="GO:0000030">
    <property type="term" value="F:mannosyltransferase activity"/>
    <property type="evidence" value="ECO:0007669"/>
    <property type="project" value="TreeGrafter"/>
</dbReference>
<dbReference type="InterPro" id="IPR051706">
    <property type="entry name" value="Glycosyltransferase_domain"/>
</dbReference>
<dbReference type="Gene3D" id="3.90.550.20">
    <property type="match status" value="1"/>
</dbReference>
<keyword evidence="2" id="KW-0472">Membrane</keyword>
<organism evidence="3 4">
    <name type="scientific">Perkinsus olseni</name>
    <name type="common">Perkinsus atlanticus</name>
    <dbReference type="NCBI Taxonomy" id="32597"/>
    <lineage>
        <taxon>Eukaryota</taxon>
        <taxon>Sar</taxon>
        <taxon>Alveolata</taxon>
        <taxon>Perkinsozoa</taxon>
        <taxon>Perkinsea</taxon>
        <taxon>Perkinsida</taxon>
        <taxon>Perkinsidae</taxon>
        <taxon>Perkinsus</taxon>
    </lineage>
</organism>
<dbReference type="GO" id="GO:0016020">
    <property type="term" value="C:membrane"/>
    <property type="evidence" value="ECO:0007669"/>
    <property type="project" value="GOC"/>
</dbReference>
<proteinExistence type="predicted"/>